<reference evidence="1 2" key="1">
    <citation type="submission" date="2015-09" db="EMBL/GenBank/DDBJ databases">
        <authorList>
            <consortium name="Swine Surveillance"/>
        </authorList>
    </citation>
    <scope>NUCLEOTIDE SEQUENCE [LARGE SCALE GENOMIC DNA]</scope>
    <source>
        <strain evidence="1 2">CECT 5294</strain>
    </source>
</reference>
<dbReference type="Gene3D" id="3.30.1580.10">
    <property type="entry name" value="Head-to-tail joining protein W"/>
    <property type="match status" value="1"/>
</dbReference>
<accession>A0A0P1EYM8</accession>
<organism evidence="1 2">
    <name type="scientific">Thalassobacter stenotrophicus</name>
    <dbReference type="NCBI Taxonomy" id="266809"/>
    <lineage>
        <taxon>Bacteria</taxon>
        <taxon>Pseudomonadati</taxon>
        <taxon>Pseudomonadota</taxon>
        <taxon>Alphaproteobacteria</taxon>
        <taxon>Rhodobacterales</taxon>
        <taxon>Roseobacteraceae</taxon>
        <taxon>Thalassobacter</taxon>
    </lineage>
</organism>
<dbReference type="EMBL" id="CYRX01000025">
    <property type="protein sequence ID" value="CUH60241.1"/>
    <property type="molecule type" value="Genomic_DNA"/>
</dbReference>
<dbReference type="InterPro" id="IPR036626">
    <property type="entry name" value="GpW_sf"/>
</dbReference>
<dbReference type="GO" id="GO:0019058">
    <property type="term" value="P:viral life cycle"/>
    <property type="evidence" value="ECO:0007669"/>
    <property type="project" value="InterPro"/>
</dbReference>
<gene>
    <name evidence="1" type="ORF">THS5294_01530</name>
</gene>
<dbReference type="RefSeq" id="WP_058123263.1">
    <property type="nucleotide sequence ID" value="NZ_CYRX01000025.1"/>
</dbReference>
<proteinExistence type="predicted"/>
<sequence>MALTIDEDSPCAAAKSLRQVYIRLVAGQAAATVSFSSGPSGVSRSATYHAANPERLLMVIRGFEQKCEALRGLKPARRAVATGGVR</sequence>
<dbReference type="AlphaFoldDB" id="A0A0P1EYM8"/>
<protein>
    <submittedName>
        <fullName evidence="1">Uncharacterized protein</fullName>
    </submittedName>
</protein>
<evidence type="ECO:0000313" key="1">
    <source>
        <dbReference type="EMBL" id="CUH60241.1"/>
    </source>
</evidence>
<evidence type="ECO:0000313" key="2">
    <source>
        <dbReference type="Proteomes" id="UP000051298"/>
    </source>
</evidence>
<name>A0A0P1EYM8_9RHOB</name>
<dbReference type="Proteomes" id="UP000051298">
    <property type="component" value="Unassembled WGS sequence"/>
</dbReference>